<dbReference type="InterPro" id="IPR013780">
    <property type="entry name" value="Glyco_hydro_b"/>
</dbReference>
<evidence type="ECO:0000256" key="4">
    <source>
        <dbReference type="ARBA" id="ARBA00022801"/>
    </source>
</evidence>
<feature type="domain" description="Alpha-L-fucosidase C-terminal" evidence="7">
    <location>
        <begin position="459"/>
        <end position="538"/>
    </location>
</feature>
<comment type="similarity">
    <text evidence="1">Belongs to the glycosyl hydrolase 29 family.</text>
</comment>
<sequence>MKRRGFLTGGMSMIALSRMARALEGSPFFRGQIPDGPYLPFWESLKSYRCPDWFRDAKFGIWAHWSPQCVPEQGDWYARNMYIQGMPQYEYHVKNYGHPSQFGYKDICNLWRAERWDPEALIKLYKRAGAEYLVALATHHDNFDCWNSKYQPWNSINIGPKRDIVGGWAKVARSNGLRFGVSYHGTPHRVWDEFLPVRYKSDTTGPLAGVPYDGMQTSADGKGKWWDGMDPQMINGKPHAKNTPCPEFVQQFLLRVQDVIDHYNPDILNFDDGARFDFDAGGPGAPDLKVWLGIPDLAPQIIAYYYNKNVQSHGGRLEGVVDLKEVPEPVWGTLTRDFEMSLADKLQKEPWQTEACIGSWHYDRKLFENHAYKKASLMIPLMVDIVSKNGNLLLNIPLPGNGEPDSDELAFLGELADWQDVNSEAIKGTRPWKIAGEGPSIEAKALPSYQLERLKFDHADIRFTTKGEVLYAIALGWPSDGKIFIKSLAQNSPNYPGQVRSVQLLGSKSELKWTRGASGLQIELPASPPCKNAFSFRILPA</sequence>
<dbReference type="AlphaFoldDB" id="A0A2Z5G9C1"/>
<dbReference type="Gene3D" id="2.60.40.1180">
    <property type="entry name" value="Golgi alpha-mannosidase II"/>
    <property type="match status" value="1"/>
</dbReference>
<gene>
    <name evidence="8" type="ORF">ACPOL_6641</name>
</gene>
<dbReference type="InterPro" id="IPR057739">
    <property type="entry name" value="Glyco_hydro_29_N"/>
</dbReference>
<keyword evidence="5" id="KW-0326">Glycosidase</keyword>
<protein>
    <recommendedName>
        <fullName evidence="2">alpha-L-fucosidase</fullName>
        <ecNumber evidence="2">3.2.1.51</ecNumber>
    </recommendedName>
</protein>
<feature type="domain" description="Glycoside hydrolase family 29 N-terminal" evidence="6">
    <location>
        <begin position="36"/>
        <end position="424"/>
    </location>
</feature>
<proteinExistence type="inferred from homology"/>
<evidence type="ECO:0000313" key="8">
    <source>
        <dbReference type="EMBL" id="AXC15853.1"/>
    </source>
</evidence>
<dbReference type="SUPFAM" id="SSF51445">
    <property type="entry name" value="(Trans)glycosidases"/>
    <property type="match status" value="1"/>
</dbReference>
<keyword evidence="9" id="KW-1185">Reference proteome</keyword>
<dbReference type="OrthoDB" id="107551at2"/>
<dbReference type="RefSeq" id="WP_114210449.1">
    <property type="nucleotide sequence ID" value="NZ_CP030840.1"/>
</dbReference>
<dbReference type="Pfam" id="PF01120">
    <property type="entry name" value="Alpha_L_fucos"/>
    <property type="match status" value="1"/>
</dbReference>
<dbReference type="PANTHER" id="PTHR10030">
    <property type="entry name" value="ALPHA-L-FUCOSIDASE"/>
    <property type="match status" value="1"/>
</dbReference>
<dbReference type="SMART" id="SM00812">
    <property type="entry name" value="Alpha_L_fucos"/>
    <property type="match status" value="1"/>
</dbReference>
<evidence type="ECO:0000259" key="7">
    <source>
        <dbReference type="Pfam" id="PF16757"/>
    </source>
</evidence>
<dbReference type="InterPro" id="IPR017853">
    <property type="entry name" value="GH"/>
</dbReference>
<dbReference type="GO" id="GO:0004560">
    <property type="term" value="F:alpha-L-fucosidase activity"/>
    <property type="evidence" value="ECO:0007669"/>
    <property type="project" value="InterPro"/>
</dbReference>
<dbReference type="Gene3D" id="3.20.20.80">
    <property type="entry name" value="Glycosidases"/>
    <property type="match status" value="1"/>
</dbReference>
<evidence type="ECO:0000256" key="5">
    <source>
        <dbReference type="ARBA" id="ARBA00023295"/>
    </source>
</evidence>
<accession>A0A2Z5G9C1</accession>
<dbReference type="KEGG" id="abas:ACPOL_6641"/>
<dbReference type="EMBL" id="CP030840">
    <property type="protein sequence ID" value="AXC15853.1"/>
    <property type="molecule type" value="Genomic_DNA"/>
</dbReference>
<evidence type="ECO:0000259" key="6">
    <source>
        <dbReference type="Pfam" id="PF01120"/>
    </source>
</evidence>
<dbReference type="Proteomes" id="UP000253606">
    <property type="component" value="Chromosome"/>
</dbReference>
<evidence type="ECO:0000313" key="9">
    <source>
        <dbReference type="Proteomes" id="UP000253606"/>
    </source>
</evidence>
<name>A0A2Z5G9C1_9BACT</name>
<evidence type="ECO:0000256" key="2">
    <source>
        <dbReference type="ARBA" id="ARBA00012662"/>
    </source>
</evidence>
<evidence type="ECO:0000256" key="3">
    <source>
        <dbReference type="ARBA" id="ARBA00022729"/>
    </source>
</evidence>
<organism evidence="8 9">
    <name type="scientific">Acidisarcina polymorpha</name>
    <dbReference type="NCBI Taxonomy" id="2211140"/>
    <lineage>
        <taxon>Bacteria</taxon>
        <taxon>Pseudomonadati</taxon>
        <taxon>Acidobacteriota</taxon>
        <taxon>Terriglobia</taxon>
        <taxon>Terriglobales</taxon>
        <taxon>Acidobacteriaceae</taxon>
        <taxon>Acidisarcina</taxon>
    </lineage>
</organism>
<dbReference type="PANTHER" id="PTHR10030:SF37">
    <property type="entry name" value="ALPHA-L-FUCOSIDASE-RELATED"/>
    <property type="match status" value="1"/>
</dbReference>
<keyword evidence="3" id="KW-0732">Signal</keyword>
<keyword evidence="4" id="KW-0378">Hydrolase</keyword>
<dbReference type="GO" id="GO:0005764">
    <property type="term" value="C:lysosome"/>
    <property type="evidence" value="ECO:0007669"/>
    <property type="project" value="TreeGrafter"/>
</dbReference>
<dbReference type="GO" id="GO:0016139">
    <property type="term" value="P:glycoside catabolic process"/>
    <property type="evidence" value="ECO:0007669"/>
    <property type="project" value="TreeGrafter"/>
</dbReference>
<dbReference type="Pfam" id="PF16757">
    <property type="entry name" value="Fucosidase_C"/>
    <property type="match status" value="1"/>
</dbReference>
<dbReference type="GO" id="GO:0006004">
    <property type="term" value="P:fucose metabolic process"/>
    <property type="evidence" value="ECO:0007669"/>
    <property type="project" value="TreeGrafter"/>
</dbReference>
<dbReference type="InterPro" id="IPR031919">
    <property type="entry name" value="Fucosidase_C"/>
</dbReference>
<evidence type="ECO:0000256" key="1">
    <source>
        <dbReference type="ARBA" id="ARBA00007951"/>
    </source>
</evidence>
<dbReference type="InterPro" id="IPR000933">
    <property type="entry name" value="Glyco_hydro_29"/>
</dbReference>
<reference evidence="8 9" key="1">
    <citation type="journal article" date="2018" name="Front. Microbiol.">
        <title>Hydrolytic Capabilities as a Key to Environmental Success: Chitinolytic and Cellulolytic Acidobacteria From Acidic Sub-arctic Soils and Boreal Peatlands.</title>
        <authorList>
            <person name="Belova S.E."/>
            <person name="Ravin N.V."/>
            <person name="Pankratov T.A."/>
            <person name="Rakitin A.L."/>
            <person name="Ivanova A.A."/>
            <person name="Beletsky A.V."/>
            <person name="Mardanov A.V."/>
            <person name="Sinninghe Damste J.S."/>
            <person name="Dedysh S.N."/>
        </authorList>
    </citation>
    <scope>NUCLEOTIDE SEQUENCE [LARGE SCALE GENOMIC DNA]</scope>
    <source>
        <strain evidence="8 9">SBC82</strain>
    </source>
</reference>
<dbReference type="EC" id="3.2.1.51" evidence="2"/>